<dbReference type="InterPro" id="IPR016032">
    <property type="entry name" value="Sig_transdc_resp-reg_C-effctor"/>
</dbReference>
<dbReference type="SMART" id="SM00421">
    <property type="entry name" value="HTH_LUXR"/>
    <property type="match status" value="1"/>
</dbReference>
<dbReference type="SUPFAM" id="SSF52540">
    <property type="entry name" value="P-loop containing nucleoside triphosphate hydrolases"/>
    <property type="match status" value="1"/>
</dbReference>
<protein>
    <submittedName>
        <fullName evidence="5">AAA family ATPase</fullName>
    </submittedName>
</protein>
<evidence type="ECO:0000256" key="1">
    <source>
        <dbReference type="ARBA" id="ARBA00022741"/>
    </source>
</evidence>
<evidence type="ECO:0000313" key="5">
    <source>
        <dbReference type="EMBL" id="WND17880.1"/>
    </source>
</evidence>
<sequence length="973" mass="102113">MPDPQPEQLRRAQPAEHREAAALLAAGIARARSGTGGLVLLRGATGTGRTSVLEAAAEAAAAQGVRVLRARCSPGWAAAPFAAVLQLLGPVPGSGQTDPAGDEREQAALLRHALRSYAGESPLLLAVDDVHLADGPSYRWLVEAARHVDRLPLPILLAVTERSQYDIDPPAPGFTHTLSLALVDTHTLSPLTPDAATGLVRAEHPNAPTAWVESCVRAGAGSPLLLRALLDDLGASAGYATDVPLPYPDLPEASAALYQGSYVAAVQWWLDSAGNGTAEVARALAVLEEAWERAEGGAGGREAPAGLLGELAGADPARVAGWLTAMTGLGPLRPGPDGLPRYAHPLLRDAVLTGVPAARRRAVHRTAAEALLHRGAPTAAVARHLLRSGPVGAGWAPAVLRDAAALALRDGRSDDAVAFLRRALEEPLPDDHRQRVLTELGSLECAGRDSSAGIPRLTEAMGLHGTPQDRVRAAVALGTALAGRGRARAAVEVLRTVDGQLTGHPDLGGALQTASALLSDQDQTVRRDVYRCLSETAERSPELVGPATRALLVRYAASAALASAGDAMRQVRALLAEPAHPLTEPFLLGTSAAIAQWADELDEADRLVDRGLAGQRPDLLHPMHAALLNTRADIAAARGEYTLLPAEPPTHAHGPSNVHATTLIALVETGRTAEARRLADGFDLREAPDNWELNRFLYARGVQRAAAGDTAGALHDFLECGRRQTAREVVSPVVTPWRSAAAECRLALGSPQEALALAEEELRLARVWGTPRTVGRALRVLGTVTGGRRGLNLAEEAVALLEDAPAATEGELVAALLAQGRQLTAAGERVRARGCLRTAAERAERLGAVRLRILAEEALREGGARRAATARTGSGALTGSELRIARLAAGGRTNTEIAGLLHLARRTVETHLTSTYKKLGIRRRGELGQALSEDRPRGESSRRQDSAPKSVIAPPFTPSPLCDPRHSDDPGPG</sequence>
<keyword evidence="1" id="KW-0547">Nucleotide-binding</keyword>
<dbReference type="PRINTS" id="PR00038">
    <property type="entry name" value="HTHLUXR"/>
</dbReference>
<name>A0ABY9U7P1_STRVL</name>
<feature type="region of interest" description="Disordered" evidence="3">
    <location>
        <begin position="927"/>
        <end position="973"/>
    </location>
</feature>
<dbReference type="Proteomes" id="UP001249394">
    <property type="component" value="Chromosome"/>
</dbReference>
<evidence type="ECO:0000259" key="4">
    <source>
        <dbReference type="PROSITE" id="PS50043"/>
    </source>
</evidence>
<dbReference type="Gene3D" id="1.10.10.10">
    <property type="entry name" value="Winged helix-like DNA-binding domain superfamily/Winged helix DNA-binding domain"/>
    <property type="match status" value="1"/>
</dbReference>
<dbReference type="InterPro" id="IPR027417">
    <property type="entry name" value="P-loop_NTPase"/>
</dbReference>
<accession>A0ABY9U7P1</accession>
<dbReference type="Pfam" id="PF13191">
    <property type="entry name" value="AAA_16"/>
    <property type="match status" value="1"/>
</dbReference>
<dbReference type="InterPro" id="IPR016024">
    <property type="entry name" value="ARM-type_fold"/>
</dbReference>
<feature type="compositionally biased region" description="Basic and acidic residues" evidence="3">
    <location>
        <begin position="932"/>
        <end position="946"/>
    </location>
</feature>
<dbReference type="SUPFAM" id="SSF48371">
    <property type="entry name" value="ARM repeat"/>
    <property type="match status" value="1"/>
</dbReference>
<evidence type="ECO:0000256" key="2">
    <source>
        <dbReference type="ARBA" id="ARBA00022840"/>
    </source>
</evidence>
<keyword evidence="2" id="KW-0067">ATP-binding</keyword>
<feature type="compositionally biased region" description="Basic and acidic residues" evidence="3">
    <location>
        <begin position="963"/>
        <end position="973"/>
    </location>
</feature>
<dbReference type="PROSITE" id="PS50043">
    <property type="entry name" value="HTH_LUXR_2"/>
    <property type="match status" value="1"/>
</dbReference>
<dbReference type="SUPFAM" id="SSF46894">
    <property type="entry name" value="C-terminal effector domain of the bipartite response regulators"/>
    <property type="match status" value="1"/>
</dbReference>
<dbReference type="PANTHER" id="PTHR16305:SF35">
    <property type="entry name" value="TRANSCRIPTIONAL ACTIVATOR DOMAIN"/>
    <property type="match status" value="1"/>
</dbReference>
<dbReference type="CDD" id="cd06170">
    <property type="entry name" value="LuxR_C_like"/>
    <property type="match status" value="1"/>
</dbReference>
<dbReference type="PROSITE" id="PS00622">
    <property type="entry name" value="HTH_LUXR_1"/>
    <property type="match status" value="1"/>
</dbReference>
<dbReference type="InterPro" id="IPR000792">
    <property type="entry name" value="Tscrpt_reg_LuxR_C"/>
</dbReference>
<dbReference type="Pfam" id="PF00196">
    <property type="entry name" value="GerE"/>
    <property type="match status" value="1"/>
</dbReference>
<dbReference type="PANTHER" id="PTHR16305">
    <property type="entry name" value="TESTICULAR SOLUBLE ADENYLYL CYCLASE"/>
    <property type="match status" value="1"/>
</dbReference>
<organism evidence="5 6">
    <name type="scientific">Streptomyces violaceus</name>
    <name type="common">Streptomyces venezuelae</name>
    <dbReference type="NCBI Taxonomy" id="1936"/>
    <lineage>
        <taxon>Bacteria</taxon>
        <taxon>Bacillati</taxon>
        <taxon>Actinomycetota</taxon>
        <taxon>Actinomycetes</taxon>
        <taxon>Kitasatosporales</taxon>
        <taxon>Streptomycetaceae</taxon>
        <taxon>Streptomyces</taxon>
    </lineage>
</organism>
<keyword evidence="6" id="KW-1185">Reference proteome</keyword>
<dbReference type="EMBL" id="CP134213">
    <property type="protein sequence ID" value="WND17880.1"/>
    <property type="molecule type" value="Genomic_DNA"/>
</dbReference>
<dbReference type="InterPro" id="IPR036388">
    <property type="entry name" value="WH-like_DNA-bd_sf"/>
</dbReference>
<gene>
    <name evidence="5" type="ORF">RI060_11250</name>
</gene>
<feature type="domain" description="HTH luxR-type" evidence="4">
    <location>
        <begin position="870"/>
        <end position="935"/>
    </location>
</feature>
<evidence type="ECO:0000256" key="3">
    <source>
        <dbReference type="SAM" id="MobiDB-lite"/>
    </source>
</evidence>
<reference evidence="5 6" key="1">
    <citation type="submission" date="2023-09" db="EMBL/GenBank/DDBJ databases">
        <title>The genome sequence of Streptomyces anthocyanicus.</title>
        <authorList>
            <person name="Mo P."/>
        </authorList>
    </citation>
    <scope>NUCLEOTIDE SEQUENCE [LARGE SCALE GENOMIC DNA]</scope>
    <source>
        <strain evidence="5 6">JCM 4387</strain>
    </source>
</reference>
<proteinExistence type="predicted"/>
<evidence type="ECO:0000313" key="6">
    <source>
        <dbReference type="Proteomes" id="UP001249394"/>
    </source>
</evidence>
<dbReference type="InterPro" id="IPR041664">
    <property type="entry name" value="AAA_16"/>
</dbReference>